<feature type="compositionally biased region" description="Low complexity" evidence="1">
    <location>
        <begin position="394"/>
        <end position="405"/>
    </location>
</feature>
<reference evidence="3" key="1">
    <citation type="journal article" date="2021" name="Mol. Ecol. Resour.">
        <title>Phylogenomic analyses of the genus Drosophila reveals genomic signals of climate adaptation.</title>
        <authorList>
            <person name="Li F."/>
            <person name="Rane R.V."/>
            <person name="Luria V."/>
            <person name="Xiong Z."/>
            <person name="Chen J."/>
            <person name="Li Z."/>
            <person name="Catullo R.A."/>
            <person name="Griffin P.C."/>
            <person name="Schiffer M."/>
            <person name="Pearce S."/>
            <person name="Lee S.F."/>
            <person name="McElroy K."/>
            <person name="Stocker A."/>
            <person name="Shirriffs J."/>
            <person name="Cockerell F."/>
            <person name="Coppin C."/>
            <person name="Sgro C.M."/>
            <person name="Karger A."/>
            <person name="Cain J.W."/>
            <person name="Weber J.A."/>
            <person name="Santpere G."/>
            <person name="Kirschner M.W."/>
            <person name="Hoffmann A.A."/>
            <person name="Oakeshott J.G."/>
            <person name="Zhang G."/>
        </authorList>
    </citation>
    <scope>NUCLEOTIDE SEQUENCE</scope>
    <source>
        <strain evidence="3">BGI-SZ-2011g</strain>
    </source>
</reference>
<evidence type="ECO:0000313" key="4">
    <source>
        <dbReference type="Proteomes" id="UP001200034"/>
    </source>
</evidence>
<sequence length="405" mass="43745">NTMTMPKATTTTTRTMKTATRRGTFSTATSVLLLCAALLLTQSLGILALSGDGNAAVEQLPGQADAWSEGSGWELTTAKEELTTAGNEDIETNETTAAPSEPEQESTASPEQETTANPNEPEQETTVSPNEPEQETTVNPNEPEQETTTVNPNEPEQETTASSSEPEQETSAKPTEQPASSEAPTTTTEADVITTIAPTPPAPPVFECQAAGVYPHNSGDCQRFHNCLLDAQTGELLAFDMACPPLTAFSPLDGVCLRDVSSCQDDGFACLAPGRFAGSDDSFYYSCVPRLAGVGYRKYIVRCSPGTRFEPLVNRCWRYDWTQFVPGVPSLESSDLTAIKREQKQLKAQEKLRLKAEKNKEKEARKQAKLDEKLAKKAAKEQAKKDAKANKPLSVESVESVEQAS</sequence>
<evidence type="ECO:0000256" key="1">
    <source>
        <dbReference type="SAM" id="MobiDB-lite"/>
    </source>
</evidence>
<feature type="compositionally biased region" description="Low complexity" evidence="1">
    <location>
        <begin position="178"/>
        <end position="188"/>
    </location>
</feature>
<feature type="compositionally biased region" description="Polar residues" evidence="1">
    <location>
        <begin position="105"/>
        <end position="174"/>
    </location>
</feature>
<keyword evidence="4" id="KW-1185">Reference proteome</keyword>
<dbReference type="Gene3D" id="2.170.140.10">
    <property type="entry name" value="Chitin binding domain"/>
    <property type="match status" value="1"/>
</dbReference>
<evidence type="ECO:0000313" key="3">
    <source>
        <dbReference type="EMBL" id="KAH8386401.1"/>
    </source>
</evidence>
<dbReference type="SMART" id="SM00494">
    <property type="entry name" value="ChtBD2"/>
    <property type="match status" value="2"/>
</dbReference>
<protein>
    <recommendedName>
        <fullName evidence="2">Chitin-binding type-2 domain-containing protein</fullName>
    </recommendedName>
</protein>
<evidence type="ECO:0000259" key="2">
    <source>
        <dbReference type="SMART" id="SM00494"/>
    </source>
</evidence>
<dbReference type="GO" id="GO:0008061">
    <property type="term" value="F:chitin binding"/>
    <property type="evidence" value="ECO:0007669"/>
    <property type="project" value="InterPro"/>
</dbReference>
<dbReference type="GO" id="GO:0005576">
    <property type="term" value="C:extracellular region"/>
    <property type="evidence" value="ECO:0007669"/>
    <property type="project" value="InterPro"/>
</dbReference>
<name>A0AAD4K8M7_9MUSC</name>
<proteinExistence type="predicted"/>
<feature type="compositionally biased region" description="Basic and acidic residues" evidence="1">
    <location>
        <begin position="354"/>
        <end position="389"/>
    </location>
</feature>
<gene>
    <name evidence="3" type="ORF">KR093_000343</name>
</gene>
<feature type="region of interest" description="Disordered" evidence="1">
    <location>
        <begin position="84"/>
        <end position="188"/>
    </location>
</feature>
<dbReference type="SUPFAM" id="SSF57625">
    <property type="entry name" value="Invertebrate chitin-binding proteins"/>
    <property type="match status" value="1"/>
</dbReference>
<dbReference type="InterPro" id="IPR002557">
    <property type="entry name" value="Chitin-bd_dom"/>
</dbReference>
<dbReference type="EMBL" id="JAJJHW010000095">
    <property type="protein sequence ID" value="KAH8386401.1"/>
    <property type="molecule type" value="Genomic_DNA"/>
</dbReference>
<feature type="domain" description="Chitin-binding type-2" evidence="2">
    <location>
        <begin position="268"/>
        <end position="330"/>
    </location>
</feature>
<accession>A0AAD4K8M7</accession>
<organism evidence="3 4">
    <name type="scientific">Drosophila rubida</name>
    <dbReference type="NCBI Taxonomy" id="30044"/>
    <lineage>
        <taxon>Eukaryota</taxon>
        <taxon>Metazoa</taxon>
        <taxon>Ecdysozoa</taxon>
        <taxon>Arthropoda</taxon>
        <taxon>Hexapoda</taxon>
        <taxon>Insecta</taxon>
        <taxon>Pterygota</taxon>
        <taxon>Neoptera</taxon>
        <taxon>Endopterygota</taxon>
        <taxon>Diptera</taxon>
        <taxon>Brachycera</taxon>
        <taxon>Muscomorpha</taxon>
        <taxon>Ephydroidea</taxon>
        <taxon>Drosophilidae</taxon>
        <taxon>Drosophila</taxon>
    </lineage>
</organism>
<feature type="domain" description="Chitin-binding type-2" evidence="2">
    <location>
        <begin position="206"/>
        <end position="265"/>
    </location>
</feature>
<feature type="region of interest" description="Disordered" evidence="1">
    <location>
        <begin position="354"/>
        <end position="405"/>
    </location>
</feature>
<comment type="caution">
    <text evidence="3">The sequence shown here is derived from an EMBL/GenBank/DDBJ whole genome shotgun (WGS) entry which is preliminary data.</text>
</comment>
<feature type="non-terminal residue" evidence="3">
    <location>
        <position position="1"/>
    </location>
</feature>
<dbReference type="Proteomes" id="UP001200034">
    <property type="component" value="Unassembled WGS sequence"/>
</dbReference>
<dbReference type="AlphaFoldDB" id="A0AAD4K8M7"/>
<feature type="non-terminal residue" evidence="3">
    <location>
        <position position="405"/>
    </location>
</feature>
<dbReference type="InterPro" id="IPR036508">
    <property type="entry name" value="Chitin-bd_dom_sf"/>
</dbReference>
<dbReference type="Pfam" id="PF01607">
    <property type="entry name" value="CBM_14"/>
    <property type="match status" value="1"/>
</dbReference>